<comment type="caution">
    <text evidence="2">The sequence shown here is derived from an EMBL/GenBank/DDBJ whole genome shotgun (WGS) entry which is preliminary data.</text>
</comment>
<name>A0A1R3G9E9_9ROSI</name>
<dbReference type="Proteomes" id="UP000187203">
    <property type="component" value="Unassembled WGS sequence"/>
</dbReference>
<sequence>MATDPPQQIAMEASIRNQEEGSEQRQQSQSTLNMAMQALEMPSSTTSQQAPSGTKPAYKKTPKPTKSTY</sequence>
<organism evidence="2 3">
    <name type="scientific">Corchorus olitorius</name>
    <dbReference type="NCBI Taxonomy" id="93759"/>
    <lineage>
        <taxon>Eukaryota</taxon>
        <taxon>Viridiplantae</taxon>
        <taxon>Streptophyta</taxon>
        <taxon>Embryophyta</taxon>
        <taxon>Tracheophyta</taxon>
        <taxon>Spermatophyta</taxon>
        <taxon>Magnoliopsida</taxon>
        <taxon>eudicotyledons</taxon>
        <taxon>Gunneridae</taxon>
        <taxon>Pentapetalae</taxon>
        <taxon>rosids</taxon>
        <taxon>malvids</taxon>
        <taxon>Malvales</taxon>
        <taxon>Malvaceae</taxon>
        <taxon>Grewioideae</taxon>
        <taxon>Apeibeae</taxon>
        <taxon>Corchorus</taxon>
    </lineage>
</organism>
<protein>
    <submittedName>
        <fullName evidence="2">Uncharacterized protein</fullName>
    </submittedName>
</protein>
<dbReference type="EMBL" id="AWUE01023169">
    <property type="protein sequence ID" value="OMO54728.1"/>
    <property type="molecule type" value="Genomic_DNA"/>
</dbReference>
<feature type="compositionally biased region" description="Polar residues" evidence="1">
    <location>
        <begin position="42"/>
        <end position="52"/>
    </location>
</feature>
<keyword evidence="3" id="KW-1185">Reference proteome</keyword>
<dbReference type="AlphaFoldDB" id="A0A1R3G9E9"/>
<proteinExistence type="predicted"/>
<gene>
    <name evidence="2" type="ORF">COLO4_36355</name>
</gene>
<evidence type="ECO:0000256" key="1">
    <source>
        <dbReference type="SAM" id="MobiDB-lite"/>
    </source>
</evidence>
<reference evidence="3" key="1">
    <citation type="submission" date="2013-09" db="EMBL/GenBank/DDBJ databases">
        <title>Corchorus olitorius genome sequencing.</title>
        <authorList>
            <person name="Alam M."/>
            <person name="Haque M.S."/>
            <person name="Islam M.S."/>
            <person name="Emdad E.M."/>
            <person name="Islam M.M."/>
            <person name="Ahmed B."/>
            <person name="Halim A."/>
            <person name="Hossen Q.M.M."/>
            <person name="Hossain M.Z."/>
            <person name="Ahmed R."/>
            <person name="Khan M.M."/>
            <person name="Islam R."/>
            <person name="Rashid M.M."/>
            <person name="Khan S.A."/>
            <person name="Rahman M.S."/>
            <person name="Alam M."/>
            <person name="Yahiya A.S."/>
            <person name="Khan M.S."/>
            <person name="Azam M.S."/>
            <person name="Haque T."/>
            <person name="Lashkar M.Z.H."/>
            <person name="Akhand A.I."/>
            <person name="Morshed G."/>
            <person name="Roy S."/>
            <person name="Uddin K.S."/>
            <person name="Rabeya T."/>
            <person name="Hossain A.S."/>
            <person name="Chowdhury A."/>
            <person name="Snigdha A.R."/>
            <person name="Mortoza M.S."/>
            <person name="Matin S.A."/>
            <person name="Hoque S.M.E."/>
            <person name="Islam M.K."/>
            <person name="Roy D.K."/>
            <person name="Haider R."/>
            <person name="Moosa M.M."/>
            <person name="Elias S.M."/>
            <person name="Hasan A.M."/>
            <person name="Jahan S."/>
            <person name="Shafiuddin M."/>
            <person name="Mahmood N."/>
            <person name="Shommy N.S."/>
        </authorList>
    </citation>
    <scope>NUCLEOTIDE SEQUENCE [LARGE SCALE GENOMIC DNA]</scope>
    <source>
        <strain evidence="3">cv. O-4</strain>
    </source>
</reference>
<evidence type="ECO:0000313" key="2">
    <source>
        <dbReference type="EMBL" id="OMO54728.1"/>
    </source>
</evidence>
<feature type="region of interest" description="Disordered" evidence="1">
    <location>
        <begin position="14"/>
        <end position="69"/>
    </location>
</feature>
<accession>A0A1R3G9E9</accession>
<evidence type="ECO:0000313" key="3">
    <source>
        <dbReference type="Proteomes" id="UP000187203"/>
    </source>
</evidence>